<dbReference type="PANTHER" id="PTHR43228:SF1">
    <property type="entry name" value="TWO-COMPONENT RESPONSE REGULATOR ARR22"/>
    <property type="match status" value="1"/>
</dbReference>
<evidence type="ECO:0000259" key="1">
    <source>
        <dbReference type="PROSITE" id="PS50110"/>
    </source>
</evidence>
<dbReference type="InterPro" id="IPR001789">
    <property type="entry name" value="Sig_transdc_resp-reg_receiver"/>
</dbReference>
<evidence type="ECO:0000313" key="2">
    <source>
        <dbReference type="EMBL" id="VAW92904.1"/>
    </source>
</evidence>
<sequence>MKNITLDQLSILLVEPSSTQQRIISSHLNGFGVMNIDSVTHGSAALSTMDKNKHDLVISSMHLEDMTGTELVQNMRMNSEQSDIPFMLISSETDFRYLEPIRQAGVIAILPKPYEIDQLKRGLFSTVYYLDPDSLDSTEIESENLDVLVVDDSFTARKHINRVLGNMGIEKITNANDGKEAIEIIKTKYFDLIVTDYNMPEMDGKQLVEQIRNNSNQSTIPILMVSSESDDNRLAAVQQAGVSAICDKPFEPETVRELLLKMLA</sequence>
<dbReference type="Pfam" id="PF00072">
    <property type="entry name" value="Response_reg"/>
    <property type="match status" value="2"/>
</dbReference>
<keyword evidence="2" id="KW-0675">Receptor</keyword>
<organism evidence="2">
    <name type="scientific">hydrothermal vent metagenome</name>
    <dbReference type="NCBI Taxonomy" id="652676"/>
    <lineage>
        <taxon>unclassified sequences</taxon>
        <taxon>metagenomes</taxon>
        <taxon>ecological metagenomes</taxon>
    </lineage>
</organism>
<dbReference type="PROSITE" id="PS50110">
    <property type="entry name" value="RESPONSE_REGULATORY"/>
    <property type="match status" value="2"/>
</dbReference>
<dbReference type="SMART" id="SM00448">
    <property type="entry name" value="REC"/>
    <property type="match status" value="2"/>
</dbReference>
<dbReference type="AlphaFoldDB" id="A0A3B1AG77"/>
<name>A0A3B1AG77_9ZZZZ</name>
<dbReference type="GO" id="GO:0000160">
    <property type="term" value="P:phosphorelay signal transduction system"/>
    <property type="evidence" value="ECO:0007669"/>
    <property type="project" value="InterPro"/>
</dbReference>
<dbReference type="PANTHER" id="PTHR43228">
    <property type="entry name" value="TWO-COMPONENT RESPONSE REGULATOR"/>
    <property type="match status" value="1"/>
</dbReference>
<proteinExistence type="predicted"/>
<protein>
    <submittedName>
        <fullName evidence="2">Chemotaxis regulator - transmits chemoreceptor signals to flagellar motor components CheY</fullName>
    </submittedName>
</protein>
<dbReference type="InterPro" id="IPR011006">
    <property type="entry name" value="CheY-like_superfamily"/>
</dbReference>
<keyword evidence="2" id="KW-0969">Cilium</keyword>
<dbReference type="EMBL" id="UOFR01000018">
    <property type="protein sequence ID" value="VAW92904.1"/>
    <property type="molecule type" value="Genomic_DNA"/>
</dbReference>
<dbReference type="Gene3D" id="3.40.50.2300">
    <property type="match status" value="2"/>
</dbReference>
<keyword evidence="2" id="KW-0282">Flagellum</keyword>
<gene>
    <name evidence="2" type="ORF">MNBD_GAMMA21-918</name>
</gene>
<reference evidence="2" key="1">
    <citation type="submission" date="2018-06" db="EMBL/GenBank/DDBJ databases">
        <authorList>
            <person name="Zhirakovskaya E."/>
        </authorList>
    </citation>
    <scope>NUCLEOTIDE SEQUENCE</scope>
</reference>
<accession>A0A3B1AG77</accession>
<keyword evidence="2" id="KW-0966">Cell projection</keyword>
<feature type="domain" description="Response regulatory" evidence="1">
    <location>
        <begin position="146"/>
        <end position="263"/>
    </location>
</feature>
<dbReference type="SUPFAM" id="SSF52172">
    <property type="entry name" value="CheY-like"/>
    <property type="match status" value="2"/>
</dbReference>
<feature type="domain" description="Response regulatory" evidence="1">
    <location>
        <begin position="10"/>
        <end position="127"/>
    </location>
</feature>
<dbReference type="InterPro" id="IPR052048">
    <property type="entry name" value="ST_Response_Regulator"/>
</dbReference>